<dbReference type="NCBIfam" id="TIGR00196">
    <property type="entry name" value="yjeF_cterm"/>
    <property type="match status" value="1"/>
</dbReference>
<protein>
    <recommendedName>
        <fullName evidence="6">ADP-dependent (S)-NAD(P)H-hydrate dehydratase</fullName>
        <ecNumber evidence="6">4.2.1.136</ecNumber>
    </recommendedName>
    <alternativeName>
        <fullName evidence="6">ADP-dependent NAD(P)HX dehydratase</fullName>
    </alternativeName>
</protein>
<dbReference type="PANTHER" id="PTHR12592:SF0">
    <property type="entry name" value="ATP-DEPENDENT (S)-NAD(P)H-HYDRATE DEHYDRATASE"/>
    <property type="match status" value="1"/>
</dbReference>
<feature type="binding site" evidence="6">
    <location>
        <begin position="201"/>
        <end position="205"/>
    </location>
    <ligand>
        <name>AMP</name>
        <dbReference type="ChEBI" id="CHEBI:456215"/>
    </ligand>
</feature>
<keyword evidence="1 6" id="KW-0547">Nucleotide-binding</keyword>
<feature type="binding site" evidence="6">
    <location>
        <position position="164"/>
    </location>
    <ligand>
        <name>(6S)-NADPHX</name>
        <dbReference type="ChEBI" id="CHEBI:64076"/>
    </ligand>
</feature>
<dbReference type="CDD" id="cd01171">
    <property type="entry name" value="YXKO-related"/>
    <property type="match status" value="1"/>
</dbReference>
<keyword evidence="4 6" id="KW-0520">NAD</keyword>
<keyword evidence="5 6" id="KW-0456">Lyase</keyword>
<dbReference type="RefSeq" id="WP_338502669.1">
    <property type="nucleotide sequence ID" value="NZ_CP145607.1"/>
</dbReference>
<dbReference type="Gene3D" id="3.40.1190.20">
    <property type="match status" value="1"/>
</dbReference>
<dbReference type="InterPro" id="IPR029056">
    <property type="entry name" value="Ribokinase-like"/>
</dbReference>
<comment type="cofactor">
    <cofactor evidence="6">
        <name>Mg(2+)</name>
        <dbReference type="ChEBI" id="CHEBI:18420"/>
    </cofactor>
</comment>
<reference evidence="8 9" key="1">
    <citation type="submission" date="2024-02" db="EMBL/GenBank/DDBJ databases">
        <title>Full genome sequence of Sphingomonas kaistensis.</title>
        <authorList>
            <person name="Poletto B.L."/>
            <person name="Silva G."/>
            <person name="Galante D."/>
            <person name="Campos K.R."/>
            <person name="Santos M.B.N."/>
            <person name="Sacchi C.T."/>
        </authorList>
    </citation>
    <scope>NUCLEOTIDE SEQUENCE [LARGE SCALE GENOMIC DNA]</scope>
    <source>
        <strain evidence="8 9">MA4R</strain>
    </source>
</reference>
<evidence type="ECO:0000256" key="5">
    <source>
        <dbReference type="ARBA" id="ARBA00023239"/>
    </source>
</evidence>
<evidence type="ECO:0000256" key="3">
    <source>
        <dbReference type="ARBA" id="ARBA00022857"/>
    </source>
</evidence>
<dbReference type="Proteomes" id="UP001382935">
    <property type="component" value="Chromosome"/>
</dbReference>
<keyword evidence="9" id="KW-1185">Reference proteome</keyword>
<evidence type="ECO:0000256" key="4">
    <source>
        <dbReference type="ARBA" id="ARBA00023027"/>
    </source>
</evidence>
<dbReference type="HAMAP" id="MF_01965">
    <property type="entry name" value="NADHX_dehydratase"/>
    <property type="match status" value="1"/>
</dbReference>
<comment type="subunit">
    <text evidence="6">Homotetramer.</text>
</comment>
<feature type="domain" description="YjeF C-terminal" evidence="7">
    <location>
        <begin position="8"/>
        <end position="290"/>
    </location>
</feature>
<dbReference type="PROSITE" id="PS51383">
    <property type="entry name" value="YJEF_C_3"/>
    <property type="match status" value="1"/>
</dbReference>
<evidence type="ECO:0000313" key="8">
    <source>
        <dbReference type="EMBL" id="WWM70056.1"/>
    </source>
</evidence>
<organism evidence="8 9">
    <name type="scientific">Sphingomonas kaistensis</name>
    <dbReference type="NCBI Taxonomy" id="298708"/>
    <lineage>
        <taxon>Bacteria</taxon>
        <taxon>Pseudomonadati</taxon>
        <taxon>Pseudomonadota</taxon>
        <taxon>Alphaproteobacteria</taxon>
        <taxon>Sphingomonadales</taxon>
        <taxon>Sphingomonadaceae</taxon>
        <taxon>Sphingomonas</taxon>
    </lineage>
</organism>
<comment type="catalytic activity">
    <reaction evidence="6">
        <text>(6S)-NADHX + ADP = AMP + phosphate + NADH + H(+)</text>
        <dbReference type="Rhea" id="RHEA:32223"/>
        <dbReference type="ChEBI" id="CHEBI:15378"/>
        <dbReference type="ChEBI" id="CHEBI:43474"/>
        <dbReference type="ChEBI" id="CHEBI:57945"/>
        <dbReference type="ChEBI" id="CHEBI:64074"/>
        <dbReference type="ChEBI" id="CHEBI:456215"/>
        <dbReference type="ChEBI" id="CHEBI:456216"/>
        <dbReference type="EC" id="4.2.1.136"/>
    </reaction>
</comment>
<accession>A0ABZ2FZ04</accession>
<evidence type="ECO:0000256" key="2">
    <source>
        <dbReference type="ARBA" id="ARBA00022840"/>
    </source>
</evidence>
<sequence length="297" mass="30103">MKAAVELSLDTLTRHPLPPIAGGDKDARGSILIIAGSREVAGAALLTALGAMRAGAGRLQIVTVDSAAAGLSISMPEAMVTGLAEGRDGGFAPSTVKTLADRAAAADVVVAGPGMRGNRSTEKLAAALVHRDKPLVLDAALLHALPARRDEVNASGCPTILLPHAGEMASLLGCEEDEVEADPAAAGHRCATCYDTITLVKGVSSHIVTPDGQVFRYEGGGPGLGVSGSGATLAGIVGGLLARGADPLTALLWGVWCHGEAGRRLAERIGTLGFLAREIPDELPGILRDGGMLQLTP</sequence>
<comment type="catalytic activity">
    <reaction evidence="6">
        <text>(6S)-NADPHX + ADP = AMP + phosphate + NADPH + H(+)</text>
        <dbReference type="Rhea" id="RHEA:32235"/>
        <dbReference type="ChEBI" id="CHEBI:15378"/>
        <dbReference type="ChEBI" id="CHEBI:43474"/>
        <dbReference type="ChEBI" id="CHEBI:57783"/>
        <dbReference type="ChEBI" id="CHEBI:64076"/>
        <dbReference type="ChEBI" id="CHEBI:456215"/>
        <dbReference type="ChEBI" id="CHEBI:456216"/>
        <dbReference type="EC" id="4.2.1.136"/>
    </reaction>
</comment>
<dbReference type="PANTHER" id="PTHR12592">
    <property type="entry name" value="ATP-DEPENDENT (S)-NAD(P)H-HYDRATE DEHYDRATASE FAMILY MEMBER"/>
    <property type="match status" value="1"/>
</dbReference>
<evidence type="ECO:0000256" key="6">
    <source>
        <dbReference type="HAMAP-Rule" id="MF_01965"/>
    </source>
</evidence>
<feature type="binding site" evidence="6">
    <location>
        <position position="230"/>
    </location>
    <ligand>
        <name>AMP</name>
        <dbReference type="ChEBI" id="CHEBI:456215"/>
    </ligand>
</feature>
<dbReference type="SUPFAM" id="SSF53613">
    <property type="entry name" value="Ribokinase-like"/>
    <property type="match status" value="1"/>
</dbReference>
<keyword evidence="2 6" id="KW-0067">ATP-binding</keyword>
<dbReference type="EMBL" id="CP145607">
    <property type="protein sequence ID" value="WWM70056.1"/>
    <property type="molecule type" value="Genomic_DNA"/>
</dbReference>
<dbReference type="Pfam" id="PF01256">
    <property type="entry name" value="Carb_kinase"/>
    <property type="match status" value="1"/>
</dbReference>
<feature type="binding site" evidence="6">
    <location>
        <position position="43"/>
    </location>
    <ligand>
        <name>(6S)-NADPHX</name>
        <dbReference type="ChEBI" id="CHEBI:64076"/>
    </ligand>
</feature>
<feature type="binding site" evidence="6">
    <location>
        <position position="114"/>
    </location>
    <ligand>
        <name>(6S)-NADPHX</name>
        <dbReference type="ChEBI" id="CHEBI:64076"/>
    </ligand>
</feature>
<evidence type="ECO:0000259" key="7">
    <source>
        <dbReference type="PROSITE" id="PS51383"/>
    </source>
</evidence>
<evidence type="ECO:0000313" key="9">
    <source>
        <dbReference type="Proteomes" id="UP001382935"/>
    </source>
</evidence>
<proteinExistence type="inferred from homology"/>
<name>A0ABZ2FZ04_9SPHN</name>
<keyword evidence="3 6" id="KW-0521">NADP</keyword>
<comment type="function">
    <text evidence="6">Catalyzes the dehydration of the S-form of NAD(P)HX at the expense of ADP, which is converted to AMP. Together with NAD(P)HX epimerase, which catalyzes the epimerization of the S- and R-forms, the enzyme allows the repair of both epimers of NAD(P)HX, a damaged form of NAD(P)H that is a result of enzymatic or heat-dependent hydration.</text>
</comment>
<gene>
    <name evidence="6" type="primary">nnrD</name>
    <name evidence="8" type="ORF">V6R86_05000</name>
</gene>
<comment type="similarity">
    <text evidence="6">Belongs to the NnrD/CARKD family.</text>
</comment>
<dbReference type="EC" id="4.2.1.136" evidence="6"/>
<evidence type="ECO:0000256" key="1">
    <source>
        <dbReference type="ARBA" id="ARBA00022741"/>
    </source>
</evidence>
<dbReference type="InterPro" id="IPR000631">
    <property type="entry name" value="CARKD"/>
</dbReference>
<comment type="caution">
    <text evidence="6">Lacks conserved residue(s) required for the propagation of feature annotation.</text>
</comment>